<dbReference type="SUPFAM" id="SSF55729">
    <property type="entry name" value="Acyl-CoA N-acyltransferases (Nat)"/>
    <property type="match status" value="1"/>
</dbReference>
<organism evidence="2 3">
    <name type="scientific">Salinirubellus salinus</name>
    <dbReference type="NCBI Taxonomy" id="1364945"/>
    <lineage>
        <taxon>Archaea</taxon>
        <taxon>Methanobacteriati</taxon>
        <taxon>Methanobacteriota</taxon>
        <taxon>Stenosarchaea group</taxon>
        <taxon>Halobacteria</taxon>
        <taxon>Halobacteriales</taxon>
        <taxon>Natronomonadaceae</taxon>
        <taxon>Salinirubellus</taxon>
    </lineage>
</organism>
<dbReference type="AlphaFoldDB" id="A0A9E7R177"/>
<dbReference type="GO" id="GO:0016747">
    <property type="term" value="F:acyltransferase activity, transferring groups other than amino-acyl groups"/>
    <property type="evidence" value="ECO:0007669"/>
    <property type="project" value="InterPro"/>
</dbReference>
<keyword evidence="3" id="KW-1185">Reference proteome</keyword>
<evidence type="ECO:0000259" key="1">
    <source>
        <dbReference type="PROSITE" id="PS51186"/>
    </source>
</evidence>
<evidence type="ECO:0000313" key="3">
    <source>
        <dbReference type="Proteomes" id="UP001057580"/>
    </source>
</evidence>
<evidence type="ECO:0000313" key="2">
    <source>
        <dbReference type="EMBL" id="UWM53742.1"/>
    </source>
</evidence>
<dbReference type="PROSITE" id="PS51186">
    <property type="entry name" value="GNAT"/>
    <property type="match status" value="1"/>
</dbReference>
<proteinExistence type="predicted"/>
<feature type="domain" description="N-acetyltransferase" evidence="1">
    <location>
        <begin position="30"/>
        <end position="178"/>
    </location>
</feature>
<reference evidence="2" key="1">
    <citation type="submission" date="2022-09" db="EMBL/GenBank/DDBJ databases">
        <title>Diverse halophilic archaea isolated from saline environments.</title>
        <authorList>
            <person name="Cui H.-L."/>
        </authorList>
    </citation>
    <scope>NUCLEOTIDE SEQUENCE</scope>
    <source>
        <strain evidence="2">ZS-35-S2</strain>
    </source>
</reference>
<name>A0A9E7R177_9EURY</name>
<accession>A0A9E7R177</accession>
<dbReference type="RefSeq" id="WP_260592736.1">
    <property type="nucleotide sequence ID" value="NZ_CP104003.1"/>
</dbReference>
<sequence>MYGGHYPPLAFDARARPPPLRFEDRTGRTIDIREYGDGPVDDEYGALVGCYLTFAPRHRSFGLPPTDEDRIRAWQDTILRGHCVVAWHGDRAVGQAVLVPDGEGDHEFAIFVHQDYHAAGIGTQLTHAVLALGRDRGVDRVWLLVEGSNRDAVQLYREVGFTLRDRQGPELEMWLDIVAAA</sequence>
<protein>
    <submittedName>
        <fullName evidence="2">GNAT family N-acetyltransferase</fullName>
    </submittedName>
</protein>
<dbReference type="CDD" id="cd04301">
    <property type="entry name" value="NAT_SF"/>
    <property type="match status" value="1"/>
</dbReference>
<dbReference type="KEGG" id="ssai:N0B31_16585"/>
<dbReference type="InterPro" id="IPR000182">
    <property type="entry name" value="GNAT_dom"/>
</dbReference>
<dbReference type="GeneID" id="74944073"/>
<dbReference type="Gene3D" id="3.40.630.30">
    <property type="match status" value="1"/>
</dbReference>
<gene>
    <name evidence="2" type="ORF">N0B31_16585</name>
</gene>
<dbReference type="Proteomes" id="UP001057580">
    <property type="component" value="Chromosome"/>
</dbReference>
<dbReference type="Pfam" id="PF00583">
    <property type="entry name" value="Acetyltransf_1"/>
    <property type="match status" value="1"/>
</dbReference>
<dbReference type="InterPro" id="IPR016181">
    <property type="entry name" value="Acyl_CoA_acyltransferase"/>
</dbReference>
<dbReference type="EMBL" id="CP104003">
    <property type="protein sequence ID" value="UWM53742.1"/>
    <property type="molecule type" value="Genomic_DNA"/>
</dbReference>